<dbReference type="GeneID" id="29001553"/>
<reference evidence="2" key="1">
    <citation type="submission" date="2015-06" db="EMBL/GenBank/DDBJ databases">
        <title>Expansion of signal transduction pathways in fungi by whole-genome duplication.</title>
        <authorList>
            <consortium name="DOE Joint Genome Institute"/>
            <person name="Corrochano L.M."/>
            <person name="Kuo A."/>
            <person name="Marcet-Houben M."/>
            <person name="Polaino S."/>
            <person name="Salamov A."/>
            <person name="Villalobos J.M."/>
            <person name="Alvarez M.I."/>
            <person name="Avalos J."/>
            <person name="Benito E.P."/>
            <person name="Benoit I."/>
            <person name="Burger G."/>
            <person name="Camino L.P."/>
            <person name="Canovas D."/>
            <person name="Cerda-Olmedo E."/>
            <person name="Cheng J.-F."/>
            <person name="Dominguez A."/>
            <person name="Elias M."/>
            <person name="Eslava A.P."/>
            <person name="Glaser F."/>
            <person name="Grimwood J."/>
            <person name="Gutierrez G."/>
            <person name="Heitman J."/>
            <person name="Henrissat B."/>
            <person name="Iturriaga E.A."/>
            <person name="Lang B.F."/>
            <person name="Lavin J.L."/>
            <person name="Lee S."/>
            <person name="Li W."/>
            <person name="Lindquist E."/>
            <person name="Lopez-Garcia S."/>
            <person name="Luque E.M."/>
            <person name="Marcos A.T."/>
            <person name="Martin J."/>
            <person name="McCluskey K."/>
            <person name="Medina H.R."/>
            <person name="Miralles-Duran A."/>
            <person name="Miyazaki A."/>
            <person name="Munoz-Torres E."/>
            <person name="Oguiza J.A."/>
            <person name="Ohm R."/>
            <person name="Olmedo M."/>
            <person name="Orejas M."/>
            <person name="Ortiz-Castellanos L."/>
            <person name="Pisabarro A.G."/>
            <person name="Rodriguez-Romero J."/>
            <person name="Ruiz-Herrera J."/>
            <person name="Ruiz-Vazquez R."/>
            <person name="Sanz C."/>
            <person name="Schackwitz W."/>
            <person name="Schmutz J."/>
            <person name="Shahriari M."/>
            <person name="Shelest E."/>
            <person name="Silva-Franco F."/>
            <person name="Soanes D."/>
            <person name="Syed K."/>
            <person name="Tagua V.G."/>
            <person name="Talbot N.J."/>
            <person name="Thon M."/>
            <person name="De vries R.P."/>
            <person name="Wiebenga A."/>
            <person name="Yadav J.S."/>
            <person name="Braun E.L."/>
            <person name="Baker S."/>
            <person name="Garre V."/>
            <person name="Horwitz B."/>
            <person name="Torres-Martinez S."/>
            <person name="Idnurm A."/>
            <person name="Herrera-Estrella A."/>
            <person name="Gabaldon T."/>
            <person name="Grigoriev I.V."/>
        </authorList>
    </citation>
    <scope>NUCLEOTIDE SEQUENCE [LARGE SCALE GENOMIC DNA]</scope>
    <source>
        <strain evidence="2">NRRL 1555(-)</strain>
    </source>
</reference>
<dbReference type="AlphaFoldDB" id="A0A167P6F3"/>
<dbReference type="RefSeq" id="XP_018295378.1">
    <property type="nucleotide sequence ID" value="XM_018440647.1"/>
</dbReference>
<protein>
    <submittedName>
        <fullName evidence="1">Uncharacterized protein</fullName>
    </submittedName>
</protein>
<proteinExistence type="predicted"/>
<sequence length="205" mass="23636">MILLIEQQQQQAFVSIKYTWITSPFFTSTSTSTDTNTNTNTNTDTDTSTSTDTAMVIYHETYILGIRNTLQNHLRMTSAELTRPKLFGKKNREYKCHISGFSLYMYKWSVEVKRKYTHILSKGIHWSLYHPTFIGGGNIATNCSLCKWRVFIPLGIFMQILEGECDIKKKRNICVPERIFLVQARLGTILARENSLALFVGFKEK</sequence>
<accession>A0A167P6F3</accession>
<evidence type="ECO:0000313" key="2">
    <source>
        <dbReference type="Proteomes" id="UP000077315"/>
    </source>
</evidence>
<keyword evidence="2" id="KW-1185">Reference proteome</keyword>
<organism evidence="1 2">
    <name type="scientific">Phycomyces blakesleeanus (strain ATCC 8743b / DSM 1359 / FGSC 10004 / NBRC 33097 / NRRL 1555)</name>
    <dbReference type="NCBI Taxonomy" id="763407"/>
    <lineage>
        <taxon>Eukaryota</taxon>
        <taxon>Fungi</taxon>
        <taxon>Fungi incertae sedis</taxon>
        <taxon>Mucoromycota</taxon>
        <taxon>Mucoromycotina</taxon>
        <taxon>Mucoromycetes</taxon>
        <taxon>Mucorales</taxon>
        <taxon>Phycomycetaceae</taxon>
        <taxon>Phycomyces</taxon>
    </lineage>
</organism>
<dbReference type="Proteomes" id="UP000077315">
    <property type="component" value="Unassembled WGS sequence"/>
</dbReference>
<gene>
    <name evidence="1" type="ORF">PHYBLDRAFT_60469</name>
</gene>
<dbReference type="InParanoid" id="A0A167P6F3"/>
<dbReference type="EMBL" id="KV440974">
    <property type="protein sequence ID" value="OAD77338.1"/>
    <property type="molecule type" value="Genomic_DNA"/>
</dbReference>
<dbReference type="VEuPathDB" id="FungiDB:PHYBLDRAFT_60469"/>
<evidence type="ECO:0000313" key="1">
    <source>
        <dbReference type="EMBL" id="OAD77338.1"/>
    </source>
</evidence>
<name>A0A167P6F3_PHYB8</name>